<accession>A0A6V7H6M0</accession>
<sequence>DIIKSMHRSACPNNHSTIDKRRSDFKWKKEKQKTNWKQEFGLVLIRCNRQDRKTEQSRGEEIVGKDEELTNHATRFERMAN</sequence>
<gene>
    <name evidence="1" type="ORF">MHI_LOCUS371252</name>
</gene>
<comment type="caution">
    <text evidence="1">The sequence shown here is derived from an EMBL/GenBank/DDBJ whole genome shotgun (WGS) entry which is preliminary data.</text>
</comment>
<evidence type="ECO:0000313" key="2">
    <source>
        <dbReference type="Proteomes" id="UP000752696"/>
    </source>
</evidence>
<dbReference type="Proteomes" id="UP000752696">
    <property type="component" value="Unassembled WGS sequence"/>
</dbReference>
<reference evidence="1" key="1">
    <citation type="submission" date="2020-07" db="EMBL/GenBank/DDBJ databases">
        <authorList>
            <person name="Nazaruddin N."/>
        </authorList>
    </citation>
    <scope>NUCLEOTIDE SEQUENCE</scope>
</reference>
<dbReference type="AlphaFoldDB" id="A0A6V7H6M0"/>
<protein>
    <submittedName>
        <fullName evidence="1">Uncharacterized protein</fullName>
    </submittedName>
</protein>
<keyword evidence="2" id="KW-1185">Reference proteome</keyword>
<organism evidence="1 2">
    <name type="scientific">Heterotrigona itama</name>
    <dbReference type="NCBI Taxonomy" id="395501"/>
    <lineage>
        <taxon>Eukaryota</taxon>
        <taxon>Metazoa</taxon>
        <taxon>Ecdysozoa</taxon>
        <taxon>Arthropoda</taxon>
        <taxon>Hexapoda</taxon>
        <taxon>Insecta</taxon>
        <taxon>Pterygota</taxon>
        <taxon>Neoptera</taxon>
        <taxon>Endopterygota</taxon>
        <taxon>Hymenoptera</taxon>
        <taxon>Apocrita</taxon>
        <taxon>Aculeata</taxon>
        <taxon>Apoidea</taxon>
        <taxon>Anthophila</taxon>
        <taxon>Apidae</taxon>
        <taxon>Heterotrigona</taxon>
    </lineage>
</organism>
<evidence type="ECO:0000313" key="1">
    <source>
        <dbReference type="EMBL" id="CAD1473327.1"/>
    </source>
</evidence>
<name>A0A6V7H6M0_9HYME</name>
<dbReference type="EMBL" id="CAJDYZ010006381">
    <property type="protein sequence ID" value="CAD1473327.1"/>
    <property type="molecule type" value="Genomic_DNA"/>
</dbReference>
<proteinExistence type="predicted"/>
<feature type="non-terminal residue" evidence="1">
    <location>
        <position position="81"/>
    </location>
</feature>